<gene>
    <name evidence="4" type="ORF">ACH429_08815</name>
</gene>
<sequence length="416" mass="45166">MLYLPAGNELLLKADGKKAGTRYYEHNGETVAVRSGGETSFLISDHHGTATTAINAETLETQTRKMLPFGEDRGGTQPASWPGDKGFVGGTEDATGLTQLGARAYDPGIGRFISVDPMIDFGESQRTNPYAYANNNPVTFEDSDGLFFGWAKKVYKKAKKKVTKAVKKVKKVVKKAVKKVKRAVKKVAKVAKRVIKKAKRVVKRVAKAIAKRAYKAVKRTIKTVKRYASNVKRAANATYKATRSAVASSARKVSPGVREVKSGTSSVGRAMTSTGMARHCVILCRHIHSRAGQPARRTPGKRGLDVIANETRTPHVEPLGGLTCYPAKLSANDAEPYSNGRVLEVLAPESLSCRVDPSARRAGSERYGSKQDSSWRPDASQRQHSCCSTGNRAYLSEYVAVGASTTDWGSWSLADR</sequence>
<feature type="domain" description="Teneurin-like YD-shell" evidence="3">
    <location>
        <begin position="17"/>
        <end position="138"/>
    </location>
</feature>
<evidence type="ECO:0000313" key="5">
    <source>
        <dbReference type="Proteomes" id="UP001611548"/>
    </source>
</evidence>
<dbReference type="PANTHER" id="PTHR32305">
    <property type="match status" value="1"/>
</dbReference>
<comment type="caution">
    <text evidence="4">The sequence shown here is derived from an EMBL/GenBank/DDBJ whole genome shotgun (WGS) entry which is preliminary data.</text>
</comment>
<evidence type="ECO:0000259" key="3">
    <source>
        <dbReference type="Pfam" id="PF25023"/>
    </source>
</evidence>
<dbReference type="EMBL" id="JBIRWE010000003">
    <property type="protein sequence ID" value="MFI1964221.1"/>
    <property type="molecule type" value="Genomic_DNA"/>
</dbReference>
<dbReference type="InterPro" id="IPR056823">
    <property type="entry name" value="TEN-like_YD-shell"/>
</dbReference>
<proteinExistence type="predicted"/>
<feature type="compositionally biased region" description="Basic and acidic residues" evidence="2">
    <location>
        <begin position="357"/>
        <end position="381"/>
    </location>
</feature>
<dbReference type="Pfam" id="PF25023">
    <property type="entry name" value="TEN_YD-shell"/>
    <property type="match status" value="1"/>
</dbReference>
<evidence type="ECO:0000313" key="4">
    <source>
        <dbReference type="EMBL" id="MFI1964221.1"/>
    </source>
</evidence>
<name>A0ABW7UR83_9ACTN</name>
<dbReference type="InterPro" id="IPR022385">
    <property type="entry name" value="Rhs_assc_core"/>
</dbReference>
<dbReference type="Gene3D" id="2.180.10.10">
    <property type="entry name" value="RHS repeat-associated core"/>
    <property type="match status" value="1"/>
</dbReference>
<keyword evidence="5" id="KW-1185">Reference proteome</keyword>
<dbReference type="Proteomes" id="UP001611548">
    <property type="component" value="Unassembled WGS sequence"/>
</dbReference>
<organism evidence="4 5">
    <name type="scientific">Streptomyces pathocidini</name>
    <dbReference type="NCBI Taxonomy" id="1650571"/>
    <lineage>
        <taxon>Bacteria</taxon>
        <taxon>Bacillati</taxon>
        <taxon>Actinomycetota</taxon>
        <taxon>Actinomycetes</taxon>
        <taxon>Kitasatosporales</taxon>
        <taxon>Streptomycetaceae</taxon>
        <taxon>Streptomyces</taxon>
    </lineage>
</organism>
<dbReference type="PANTHER" id="PTHR32305:SF17">
    <property type="entry name" value="TRNA NUCLEASE WAPA"/>
    <property type="match status" value="1"/>
</dbReference>
<feature type="region of interest" description="Disordered" evidence="2">
    <location>
        <begin position="356"/>
        <end position="382"/>
    </location>
</feature>
<accession>A0ABW7UR83</accession>
<reference evidence="4 5" key="1">
    <citation type="submission" date="2024-10" db="EMBL/GenBank/DDBJ databases">
        <title>The Natural Products Discovery Center: Release of the First 8490 Sequenced Strains for Exploring Actinobacteria Biosynthetic Diversity.</title>
        <authorList>
            <person name="Kalkreuter E."/>
            <person name="Kautsar S.A."/>
            <person name="Yang D."/>
            <person name="Bader C.D."/>
            <person name="Teijaro C.N."/>
            <person name="Fluegel L."/>
            <person name="Davis C.M."/>
            <person name="Simpson J.R."/>
            <person name="Lauterbach L."/>
            <person name="Steele A.D."/>
            <person name="Gui C."/>
            <person name="Meng S."/>
            <person name="Li G."/>
            <person name="Viehrig K."/>
            <person name="Ye F."/>
            <person name="Su P."/>
            <person name="Kiefer A.F."/>
            <person name="Nichols A."/>
            <person name="Cepeda A.J."/>
            <person name="Yan W."/>
            <person name="Fan B."/>
            <person name="Jiang Y."/>
            <person name="Adhikari A."/>
            <person name="Zheng C.-J."/>
            <person name="Schuster L."/>
            <person name="Cowan T.M."/>
            <person name="Smanski M.J."/>
            <person name="Chevrette M.G."/>
            <person name="De Carvalho L.P.S."/>
            <person name="Shen B."/>
        </authorList>
    </citation>
    <scope>NUCLEOTIDE SEQUENCE [LARGE SCALE GENOMIC DNA]</scope>
    <source>
        <strain evidence="4 5">NPDC020327</strain>
    </source>
</reference>
<protein>
    <submittedName>
        <fullName evidence="4">RHS repeat-associated core domain-containing protein</fullName>
    </submittedName>
</protein>
<evidence type="ECO:0000256" key="1">
    <source>
        <dbReference type="ARBA" id="ARBA00022737"/>
    </source>
</evidence>
<dbReference type="InterPro" id="IPR050708">
    <property type="entry name" value="T6SS_VgrG/RHS"/>
</dbReference>
<keyword evidence="1" id="KW-0677">Repeat</keyword>
<dbReference type="Gene3D" id="1.20.120.20">
    <property type="entry name" value="Apolipoprotein"/>
    <property type="match status" value="1"/>
</dbReference>
<evidence type="ECO:0000256" key="2">
    <source>
        <dbReference type="SAM" id="MobiDB-lite"/>
    </source>
</evidence>
<dbReference type="RefSeq" id="WP_079101293.1">
    <property type="nucleotide sequence ID" value="NZ_JBIRWE010000003.1"/>
</dbReference>
<dbReference type="NCBIfam" id="TIGR03696">
    <property type="entry name" value="Rhs_assc_core"/>
    <property type="match status" value="1"/>
</dbReference>